<proteinExistence type="predicted"/>
<keyword evidence="2" id="KW-1185">Reference proteome</keyword>
<organism evidence="1 2">
    <name type="scientific">Dreissena polymorpha</name>
    <name type="common">Zebra mussel</name>
    <name type="synonym">Mytilus polymorpha</name>
    <dbReference type="NCBI Taxonomy" id="45954"/>
    <lineage>
        <taxon>Eukaryota</taxon>
        <taxon>Metazoa</taxon>
        <taxon>Spiralia</taxon>
        <taxon>Lophotrochozoa</taxon>
        <taxon>Mollusca</taxon>
        <taxon>Bivalvia</taxon>
        <taxon>Autobranchia</taxon>
        <taxon>Heteroconchia</taxon>
        <taxon>Euheterodonta</taxon>
        <taxon>Imparidentia</taxon>
        <taxon>Neoheterodontei</taxon>
        <taxon>Myida</taxon>
        <taxon>Dreissenoidea</taxon>
        <taxon>Dreissenidae</taxon>
        <taxon>Dreissena</taxon>
    </lineage>
</organism>
<gene>
    <name evidence="1" type="ORF">DPMN_064835</name>
</gene>
<dbReference type="Proteomes" id="UP000828390">
    <property type="component" value="Unassembled WGS sequence"/>
</dbReference>
<dbReference type="EMBL" id="JAIWYP010000013">
    <property type="protein sequence ID" value="KAH3721886.1"/>
    <property type="molecule type" value="Genomic_DNA"/>
</dbReference>
<evidence type="ECO:0000313" key="2">
    <source>
        <dbReference type="Proteomes" id="UP000828390"/>
    </source>
</evidence>
<dbReference type="AlphaFoldDB" id="A0A9D4CCY8"/>
<protein>
    <submittedName>
        <fullName evidence="1">Uncharacterized protein</fullName>
    </submittedName>
</protein>
<evidence type="ECO:0000313" key="1">
    <source>
        <dbReference type="EMBL" id="KAH3721886.1"/>
    </source>
</evidence>
<reference evidence="1" key="2">
    <citation type="submission" date="2020-11" db="EMBL/GenBank/DDBJ databases">
        <authorList>
            <person name="McCartney M.A."/>
            <person name="Auch B."/>
            <person name="Kono T."/>
            <person name="Mallez S."/>
            <person name="Becker A."/>
            <person name="Gohl D.M."/>
            <person name="Silverstein K.A.T."/>
            <person name="Koren S."/>
            <person name="Bechman K.B."/>
            <person name="Herman A."/>
            <person name="Abrahante J.E."/>
            <person name="Garbe J."/>
        </authorList>
    </citation>
    <scope>NUCLEOTIDE SEQUENCE</scope>
    <source>
        <strain evidence="1">Duluth1</strain>
        <tissue evidence="1">Whole animal</tissue>
    </source>
</reference>
<sequence length="57" mass="6129">MTLGDRGQVEHGGSSNPIKKFQAGIVLGPKIKPTIKYCKSALPTAPVSLFRFNKMGL</sequence>
<comment type="caution">
    <text evidence="1">The sequence shown here is derived from an EMBL/GenBank/DDBJ whole genome shotgun (WGS) entry which is preliminary data.</text>
</comment>
<name>A0A9D4CCY8_DREPO</name>
<reference evidence="1" key="1">
    <citation type="journal article" date="2019" name="bioRxiv">
        <title>The Genome of the Zebra Mussel, Dreissena polymorpha: A Resource for Invasive Species Research.</title>
        <authorList>
            <person name="McCartney M.A."/>
            <person name="Auch B."/>
            <person name="Kono T."/>
            <person name="Mallez S."/>
            <person name="Zhang Y."/>
            <person name="Obille A."/>
            <person name="Becker A."/>
            <person name="Abrahante J.E."/>
            <person name="Garbe J."/>
            <person name="Badalamenti J.P."/>
            <person name="Herman A."/>
            <person name="Mangelson H."/>
            <person name="Liachko I."/>
            <person name="Sullivan S."/>
            <person name="Sone E.D."/>
            <person name="Koren S."/>
            <person name="Silverstein K.A.T."/>
            <person name="Beckman K.B."/>
            <person name="Gohl D.M."/>
        </authorList>
    </citation>
    <scope>NUCLEOTIDE SEQUENCE</scope>
    <source>
        <strain evidence="1">Duluth1</strain>
        <tissue evidence="1">Whole animal</tissue>
    </source>
</reference>
<accession>A0A9D4CCY8</accession>